<organism evidence="1 2">
    <name type="scientific">Aspergillus tanneri</name>
    <dbReference type="NCBI Taxonomy" id="1220188"/>
    <lineage>
        <taxon>Eukaryota</taxon>
        <taxon>Fungi</taxon>
        <taxon>Dikarya</taxon>
        <taxon>Ascomycota</taxon>
        <taxon>Pezizomycotina</taxon>
        <taxon>Eurotiomycetes</taxon>
        <taxon>Eurotiomycetidae</taxon>
        <taxon>Eurotiales</taxon>
        <taxon>Aspergillaceae</taxon>
        <taxon>Aspergillus</taxon>
        <taxon>Aspergillus subgen. Circumdati</taxon>
    </lineage>
</organism>
<accession>A0A5M9MAE0</accession>
<dbReference type="Proteomes" id="UP000324241">
    <property type="component" value="Unassembled WGS sequence"/>
</dbReference>
<dbReference type="PANTHER" id="PTHR38116">
    <property type="entry name" value="CHROMOSOME 7, WHOLE GENOME SHOTGUN SEQUENCE"/>
    <property type="match status" value="1"/>
</dbReference>
<dbReference type="EMBL" id="QUQM01000006">
    <property type="protein sequence ID" value="KAA8644005.1"/>
    <property type="molecule type" value="Genomic_DNA"/>
</dbReference>
<sequence length="116" mass="13295">MRENLINREFCFDHSEFVRDLVGDLIDGKKYSSSRLAQSGSVTGKLTLSEGDDDEITATRQGLIVWGEPYLTKNWEATPGFLRKWSWAMHGCDELIDSTNNWRIIRGEKPVRLSCK</sequence>
<dbReference type="OrthoDB" id="125347at2759"/>
<reference evidence="1 2" key="1">
    <citation type="submission" date="2019-08" db="EMBL/GenBank/DDBJ databases">
        <title>The genome sequence of a newly discovered highly antifungal drug resistant Aspergillus species, Aspergillus tanneri NIH 1004.</title>
        <authorList>
            <person name="Mounaud S."/>
            <person name="Singh I."/>
            <person name="Joardar V."/>
            <person name="Pakala S."/>
            <person name="Pakala S."/>
            <person name="Venepally P."/>
            <person name="Chung J.K."/>
            <person name="Losada L."/>
            <person name="Nierman W.C."/>
        </authorList>
    </citation>
    <scope>NUCLEOTIDE SEQUENCE [LARGE SCALE GENOMIC DNA]</scope>
    <source>
        <strain evidence="1 2">NIH1004</strain>
    </source>
</reference>
<evidence type="ECO:0000313" key="2">
    <source>
        <dbReference type="Proteomes" id="UP000324241"/>
    </source>
</evidence>
<proteinExistence type="predicted"/>
<dbReference type="GeneID" id="54330903"/>
<gene>
    <name evidence="1" type="ORF">ATNIH1004_008201</name>
</gene>
<comment type="caution">
    <text evidence="1">The sequence shown here is derived from an EMBL/GenBank/DDBJ whole genome shotgun (WGS) entry which is preliminary data.</text>
</comment>
<protein>
    <submittedName>
        <fullName evidence="1">Uncharacterized protein</fullName>
    </submittedName>
</protein>
<dbReference type="AlphaFoldDB" id="A0A5M9MAE0"/>
<dbReference type="RefSeq" id="XP_033423366.1">
    <property type="nucleotide sequence ID" value="XM_033572814.1"/>
</dbReference>
<name>A0A5M9MAE0_9EURO</name>
<dbReference type="PANTHER" id="PTHR38116:SF1">
    <property type="entry name" value="BZIP DOMAIN-CONTAINING PROTEIN"/>
    <property type="match status" value="1"/>
</dbReference>
<evidence type="ECO:0000313" key="1">
    <source>
        <dbReference type="EMBL" id="KAA8644005.1"/>
    </source>
</evidence>